<dbReference type="PANTHER" id="PTHR33884:SF3">
    <property type="entry name" value="UPF0410 PROTEIN YMGE"/>
    <property type="match status" value="1"/>
</dbReference>
<dbReference type="Proteomes" id="UP000219482">
    <property type="component" value="Unassembled WGS sequence"/>
</dbReference>
<comment type="similarity">
    <text evidence="2">Belongs to the UPF0410 family.</text>
</comment>
<accession>A0A286H8V3</accession>
<name>A0A286H8V3_9ACTN</name>
<evidence type="ECO:0000256" key="3">
    <source>
        <dbReference type="ARBA" id="ARBA00022475"/>
    </source>
</evidence>
<feature type="transmembrane region" description="Helical" evidence="7">
    <location>
        <begin position="6"/>
        <end position="24"/>
    </location>
</feature>
<evidence type="ECO:0000256" key="6">
    <source>
        <dbReference type="ARBA" id="ARBA00023136"/>
    </source>
</evidence>
<reference evidence="9" key="1">
    <citation type="submission" date="2017-09" db="EMBL/GenBank/DDBJ databases">
        <authorList>
            <person name="Varghese N."/>
            <person name="Submissions S."/>
        </authorList>
    </citation>
    <scope>NUCLEOTIDE SEQUENCE [LARGE SCALE GENOMIC DNA]</scope>
    <source>
        <strain evidence="9">DSM 44270</strain>
    </source>
</reference>
<gene>
    <name evidence="8" type="ORF">SAMN06272739_4481</name>
</gene>
<keyword evidence="5 7" id="KW-1133">Transmembrane helix</keyword>
<evidence type="ECO:0000256" key="5">
    <source>
        <dbReference type="ARBA" id="ARBA00022989"/>
    </source>
</evidence>
<dbReference type="GO" id="GO:0005886">
    <property type="term" value="C:plasma membrane"/>
    <property type="evidence" value="ECO:0007669"/>
    <property type="project" value="UniProtKB-SubCell"/>
</dbReference>
<feature type="transmembrane region" description="Helical" evidence="7">
    <location>
        <begin position="31"/>
        <end position="53"/>
    </location>
</feature>
<proteinExistence type="inferred from homology"/>
<evidence type="ECO:0000256" key="1">
    <source>
        <dbReference type="ARBA" id="ARBA00004651"/>
    </source>
</evidence>
<dbReference type="OrthoDB" id="5197368at2"/>
<keyword evidence="4 7" id="KW-0812">Transmembrane</keyword>
<evidence type="ECO:0000313" key="8">
    <source>
        <dbReference type="EMBL" id="SOE04142.1"/>
    </source>
</evidence>
<dbReference type="RefSeq" id="WP_097186157.1">
    <property type="nucleotide sequence ID" value="NZ_OCNK01000009.1"/>
</dbReference>
<dbReference type="AlphaFoldDB" id="A0A286H8V3"/>
<evidence type="ECO:0000256" key="7">
    <source>
        <dbReference type="SAM" id="Phobius"/>
    </source>
</evidence>
<dbReference type="PANTHER" id="PTHR33884">
    <property type="entry name" value="UPF0410 PROTEIN YMGE"/>
    <property type="match status" value="1"/>
</dbReference>
<feature type="transmembrane region" description="Helical" evidence="7">
    <location>
        <begin position="65"/>
        <end position="84"/>
    </location>
</feature>
<evidence type="ECO:0000313" key="9">
    <source>
        <dbReference type="Proteomes" id="UP000219482"/>
    </source>
</evidence>
<organism evidence="8 9">
    <name type="scientific">Blastococcus haudaquaticus</name>
    <dbReference type="NCBI Taxonomy" id="1938745"/>
    <lineage>
        <taxon>Bacteria</taxon>
        <taxon>Bacillati</taxon>
        <taxon>Actinomycetota</taxon>
        <taxon>Actinomycetes</taxon>
        <taxon>Geodermatophilales</taxon>
        <taxon>Geodermatophilaceae</taxon>
        <taxon>Blastococcus</taxon>
    </lineage>
</organism>
<evidence type="ECO:0000256" key="4">
    <source>
        <dbReference type="ARBA" id="ARBA00022692"/>
    </source>
</evidence>
<keyword evidence="3" id="KW-1003">Cell membrane</keyword>
<sequence length="92" mass="9324">MSIGGIIMAIVIGLVAGLIARAVIPGKQDLGIVATIVLGIIGSVVGNLLAGLIFRGEAEFDLGGWWASIIGAIIVLGIYVAVAGRGRRSVSR</sequence>
<dbReference type="EMBL" id="OCNK01000009">
    <property type="protein sequence ID" value="SOE04142.1"/>
    <property type="molecule type" value="Genomic_DNA"/>
</dbReference>
<protein>
    <submittedName>
        <fullName evidence="8">Uncharacterized membrane protein YeaQ/YmgE, transglycosylase-associated protein family</fullName>
    </submittedName>
</protein>
<dbReference type="Pfam" id="PF04226">
    <property type="entry name" value="Transgly_assoc"/>
    <property type="match status" value="1"/>
</dbReference>
<comment type="subcellular location">
    <subcellularLocation>
        <location evidence="1">Cell membrane</location>
        <topology evidence="1">Multi-pass membrane protein</topology>
    </subcellularLocation>
</comment>
<evidence type="ECO:0000256" key="2">
    <source>
        <dbReference type="ARBA" id="ARBA00011006"/>
    </source>
</evidence>
<keyword evidence="9" id="KW-1185">Reference proteome</keyword>
<dbReference type="InterPro" id="IPR007341">
    <property type="entry name" value="Transgly_assoc"/>
</dbReference>
<keyword evidence="6 7" id="KW-0472">Membrane</keyword>